<keyword evidence="5 10" id="KW-0812">Transmembrane</keyword>
<dbReference type="GO" id="GO:0042910">
    <property type="term" value="F:xenobiotic transmembrane transporter activity"/>
    <property type="evidence" value="ECO:0007669"/>
    <property type="project" value="InterPro"/>
</dbReference>
<dbReference type="Proteomes" id="UP001239782">
    <property type="component" value="Chromosome"/>
</dbReference>
<dbReference type="AlphaFoldDB" id="A0AA51RUU0"/>
<evidence type="ECO:0000256" key="4">
    <source>
        <dbReference type="ARBA" id="ARBA00022475"/>
    </source>
</evidence>
<keyword evidence="8 10" id="KW-0472">Membrane</keyword>
<accession>A0AA51RUU0</accession>
<evidence type="ECO:0000313" key="12">
    <source>
        <dbReference type="Proteomes" id="UP001239782"/>
    </source>
</evidence>
<organism evidence="11 12">
    <name type="scientific">Pleionea litopenaei</name>
    <dbReference type="NCBI Taxonomy" id="3070815"/>
    <lineage>
        <taxon>Bacteria</taxon>
        <taxon>Pseudomonadati</taxon>
        <taxon>Pseudomonadota</taxon>
        <taxon>Gammaproteobacteria</taxon>
        <taxon>Oceanospirillales</taxon>
        <taxon>Pleioneaceae</taxon>
        <taxon>Pleionea</taxon>
    </lineage>
</organism>
<feature type="transmembrane region" description="Helical" evidence="10">
    <location>
        <begin position="84"/>
        <end position="106"/>
    </location>
</feature>
<feature type="transmembrane region" description="Helical" evidence="10">
    <location>
        <begin position="347"/>
        <end position="365"/>
    </location>
</feature>
<evidence type="ECO:0000256" key="1">
    <source>
        <dbReference type="ARBA" id="ARBA00004429"/>
    </source>
</evidence>
<reference evidence="11 12" key="1">
    <citation type="submission" date="2023-08" db="EMBL/GenBank/DDBJ databases">
        <title>Pleionea litopenaei sp. nov., isolated from stomach of juvenile Litopenaeus vannamei.</title>
        <authorList>
            <person name="Rho A.M."/>
            <person name="Hwang C.Y."/>
        </authorList>
    </citation>
    <scope>NUCLEOTIDE SEQUENCE [LARGE SCALE GENOMIC DNA]</scope>
    <source>
        <strain evidence="11 12">HL-JVS1</strain>
    </source>
</reference>
<dbReference type="CDD" id="cd13131">
    <property type="entry name" value="MATE_NorM_like"/>
    <property type="match status" value="1"/>
</dbReference>
<gene>
    <name evidence="11" type="ORF">Q9312_03565</name>
</gene>
<protein>
    <recommendedName>
        <fullName evidence="9">Multidrug-efflux transporter</fullName>
    </recommendedName>
</protein>
<keyword evidence="2" id="KW-0813">Transport</keyword>
<feature type="transmembrane region" description="Helical" evidence="10">
    <location>
        <begin position="317"/>
        <end position="335"/>
    </location>
</feature>
<feature type="transmembrane region" description="Helical" evidence="10">
    <location>
        <begin position="158"/>
        <end position="178"/>
    </location>
</feature>
<feature type="transmembrane region" description="Helical" evidence="10">
    <location>
        <begin position="184"/>
        <end position="210"/>
    </location>
</feature>
<feature type="transmembrane region" description="Helical" evidence="10">
    <location>
        <begin position="126"/>
        <end position="146"/>
    </location>
</feature>
<proteinExistence type="predicted"/>
<feature type="transmembrane region" description="Helical" evidence="10">
    <location>
        <begin position="275"/>
        <end position="296"/>
    </location>
</feature>
<evidence type="ECO:0000256" key="2">
    <source>
        <dbReference type="ARBA" id="ARBA00022448"/>
    </source>
</evidence>
<dbReference type="PIRSF" id="PIRSF006603">
    <property type="entry name" value="DinF"/>
    <property type="match status" value="1"/>
</dbReference>
<dbReference type="PANTHER" id="PTHR43298:SF2">
    <property type="entry name" value="FMN_FAD EXPORTER YEEO-RELATED"/>
    <property type="match status" value="1"/>
</dbReference>
<comment type="subcellular location">
    <subcellularLocation>
        <location evidence="1">Cell inner membrane</location>
        <topology evidence="1">Multi-pass membrane protein</topology>
    </subcellularLocation>
</comment>
<dbReference type="InterPro" id="IPR002528">
    <property type="entry name" value="MATE_fam"/>
</dbReference>
<keyword evidence="3" id="KW-0050">Antiport</keyword>
<feature type="transmembrane region" description="Helical" evidence="10">
    <location>
        <begin position="240"/>
        <end position="263"/>
    </location>
</feature>
<feature type="transmembrane region" description="Helical" evidence="10">
    <location>
        <begin position="416"/>
        <end position="435"/>
    </location>
</feature>
<dbReference type="InterPro" id="IPR050222">
    <property type="entry name" value="MATE_MdtK"/>
</dbReference>
<dbReference type="GO" id="GO:0006811">
    <property type="term" value="P:monoatomic ion transport"/>
    <property type="evidence" value="ECO:0007669"/>
    <property type="project" value="UniProtKB-KW"/>
</dbReference>
<evidence type="ECO:0000256" key="3">
    <source>
        <dbReference type="ARBA" id="ARBA00022449"/>
    </source>
</evidence>
<feature type="transmembrane region" description="Helical" evidence="10">
    <location>
        <begin position="43"/>
        <end position="72"/>
    </location>
</feature>
<evidence type="ECO:0000256" key="9">
    <source>
        <dbReference type="ARBA" id="ARBA00031636"/>
    </source>
</evidence>
<dbReference type="Pfam" id="PF01554">
    <property type="entry name" value="MatE"/>
    <property type="match status" value="2"/>
</dbReference>
<dbReference type="KEGG" id="plei:Q9312_03565"/>
<keyword evidence="12" id="KW-1185">Reference proteome</keyword>
<dbReference type="InterPro" id="IPR048279">
    <property type="entry name" value="MdtK-like"/>
</dbReference>
<evidence type="ECO:0000256" key="7">
    <source>
        <dbReference type="ARBA" id="ARBA00023065"/>
    </source>
</evidence>
<keyword evidence="6 10" id="KW-1133">Transmembrane helix</keyword>
<feature type="transmembrane region" description="Helical" evidence="10">
    <location>
        <begin position="385"/>
        <end position="404"/>
    </location>
</feature>
<dbReference type="GO" id="GO:0005886">
    <property type="term" value="C:plasma membrane"/>
    <property type="evidence" value="ECO:0007669"/>
    <property type="project" value="UniProtKB-SubCell"/>
</dbReference>
<evidence type="ECO:0000256" key="5">
    <source>
        <dbReference type="ARBA" id="ARBA00022692"/>
    </source>
</evidence>
<name>A0AA51RUU0_9GAMM</name>
<evidence type="ECO:0000313" key="11">
    <source>
        <dbReference type="EMBL" id="WMS88002.1"/>
    </source>
</evidence>
<evidence type="ECO:0000256" key="6">
    <source>
        <dbReference type="ARBA" id="ARBA00022989"/>
    </source>
</evidence>
<dbReference type="PANTHER" id="PTHR43298">
    <property type="entry name" value="MULTIDRUG RESISTANCE PROTEIN NORM-RELATED"/>
    <property type="match status" value="1"/>
</dbReference>
<evidence type="ECO:0000256" key="10">
    <source>
        <dbReference type="SAM" id="Phobius"/>
    </source>
</evidence>
<keyword evidence="7" id="KW-0406">Ion transport</keyword>
<dbReference type="GO" id="GO:0015297">
    <property type="term" value="F:antiporter activity"/>
    <property type="evidence" value="ECO:0007669"/>
    <property type="project" value="UniProtKB-KW"/>
</dbReference>
<dbReference type="EMBL" id="CP133548">
    <property type="protein sequence ID" value="WMS88002.1"/>
    <property type="molecule type" value="Genomic_DNA"/>
</dbReference>
<sequence length="453" mass="48843">MTTNRTELSELTKLGIPAILAQLSQMSLGVIDTMMAGSINPEALAAIAVGTNILNPVMVFILGVFLALNPIVAHLNGRGSFQQIGVVFQQSTLVAFLLAIPAIYFLAQAKSIMAFIGIQAELHQIVADYLAACCYGIVPLFGFLALRFCNEGLFSNRAIMLVSILAIPFNLVFNYWFIWGGLGVPAMGAIGIGYATALVWTVMFISMLTYSLTSPRYRHLAIKSKLHPIDWQQLKELFKVGLPMGIGVGMEIAMFAIIGLMIGRYAIEIVAAHQIAINIASMAYMIPLGLSIAISARVGFFAGRNDPIALEHAAKTGISLAITIACFSSISMYLFAEPLVALYSDDATVVSLAVSLLLLAAIFQLSDATQVALSGALRGVKDTRIPMFISAISYWLVGFPIGYISAEILGWSARGYWMGIVAGLTTAAALLYIRYRKFIVKADSKNRNNETSA</sequence>
<dbReference type="RefSeq" id="WP_309203175.1">
    <property type="nucleotide sequence ID" value="NZ_CP133548.1"/>
</dbReference>
<evidence type="ECO:0000256" key="8">
    <source>
        <dbReference type="ARBA" id="ARBA00023136"/>
    </source>
</evidence>
<keyword evidence="4" id="KW-1003">Cell membrane</keyword>
<dbReference type="NCBIfam" id="TIGR00797">
    <property type="entry name" value="matE"/>
    <property type="match status" value="1"/>
</dbReference>